<proteinExistence type="inferred from homology"/>
<accession>A0ABW5QFW6</accession>
<dbReference type="InterPro" id="IPR036165">
    <property type="entry name" value="YefM-like_sf"/>
</dbReference>
<organism evidence="2 3">
    <name type="scientific">Devosia albogilva</name>
    <dbReference type="NCBI Taxonomy" id="429726"/>
    <lineage>
        <taxon>Bacteria</taxon>
        <taxon>Pseudomonadati</taxon>
        <taxon>Pseudomonadota</taxon>
        <taxon>Alphaproteobacteria</taxon>
        <taxon>Hyphomicrobiales</taxon>
        <taxon>Devosiaceae</taxon>
        <taxon>Devosia</taxon>
    </lineage>
</organism>
<name>A0ABW5QFW6_9HYPH</name>
<sequence>MDEKWEIAPRSDLEQLVERVAHGESVELTRGGKTVARIVPAKGAGSAPPSWEELAELRKGVRLPEGMSIKDMINDGRTR</sequence>
<evidence type="ECO:0000256" key="1">
    <source>
        <dbReference type="ARBA" id="ARBA00009981"/>
    </source>
</evidence>
<dbReference type="EMBL" id="JBHUNP010000001">
    <property type="protein sequence ID" value="MFD2646693.1"/>
    <property type="molecule type" value="Genomic_DNA"/>
</dbReference>
<dbReference type="RefSeq" id="WP_386831522.1">
    <property type="nucleotide sequence ID" value="NZ_JBHUNP010000001.1"/>
</dbReference>
<evidence type="ECO:0000313" key="3">
    <source>
        <dbReference type="Proteomes" id="UP001597521"/>
    </source>
</evidence>
<evidence type="ECO:0000313" key="2">
    <source>
        <dbReference type="EMBL" id="MFD2646693.1"/>
    </source>
</evidence>
<protein>
    <submittedName>
        <fullName evidence="2">Type II toxin-antitoxin system Phd/YefM family antitoxin</fullName>
    </submittedName>
</protein>
<gene>
    <name evidence="2" type="ORF">ACFSX5_02675</name>
</gene>
<comment type="caution">
    <text evidence="2">The sequence shown here is derived from an EMBL/GenBank/DDBJ whole genome shotgun (WGS) entry which is preliminary data.</text>
</comment>
<dbReference type="NCBIfam" id="TIGR01552">
    <property type="entry name" value="phd_fam"/>
    <property type="match status" value="1"/>
</dbReference>
<dbReference type="SUPFAM" id="SSF143120">
    <property type="entry name" value="YefM-like"/>
    <property type="match status" value="1"/>
</dbReference>
<comment type="similarity">
    <text evidence="1">Belongs to the phD/YefM antitoxin family.</text>
</comment>
<dbReference type="Gene3D" id="3.40.1620.10">
    <property type="entry name" value="YefM-like domain"/>
    <property type="match status" value="1"/>
</dbReference>
<keyword evidence="3" id="KW-1185">Reference proteome</keyword>
<dbReference type="Proteomes" id="UP001597521">
    <property type="component" value="Unassembled WGS sequence"/>
</dbReference>
<reference evidence="3" key="1">
    <citation type="journal article" date="2019" name="Int. J. Syst. Evol. Microbiol.">
        <title>The Global Catalogue of Microorganisms (GCM) 10K type strain sequencing project: providing services to taxonomists for standard genome sequencing and annotation.</title>
        <authorList>
            <consortium name="The Broad Institute Genomics Platform"/>
            <consortium name="The Broad Institute Genome Sequencing Center for Infectious Disease"/>
            <person name="Wu L."/>
            <person name="Ma J."/>
        </authorList>
    </citation>
    <scope>NUCLEOTIDE SEQUENCE [LARGE SCALE GENOMIC DNA]</scope>
    <source>
        <strain evidence="3">CCM 7427</strain>
    </source>
</reference>